<dbReference type="Gene3D" id="3.40.109.10">
    <property type="entry name" value="NADH Oxidase"/>
    <property type="match status" value="1"/>
</dbReference>
<dbReference type="PIRSF" id="PIRSF005426">
    <property type="entry name" value="Frp"/>
    <property type="match status" value="1"/>
</dbReference>
<sequence>MNEVIKLISNRKSVRNFTGDKVNKEDLELILKTLLRMPNSRNLQKLSFVVVQDKEKIEKLAEYCGKQKQVATADAFIIIVGDYSKLIGSLKYKGEEVEENIFSTSIISDMFGDAGIAAATIDILGNSLGYGSTIIGGVFSVAPLEIAKLLNLPKHTFPIYGVTLGVPEEFVKNSPLKPRTKFENVVFFEEYDKEKAIEGVIEYNEELNKYWESINVNLPSHLEVVKSYLKGINTEFLTGFMNEQGFKK</sequence>
<dbReference type="eggNOG" id="COG0778">
    <property type="taxonomic scope" value="Bacteria"/>
</dbReference>
<dbReference type="InterPro" id="IPR016446">
    <property type="entry name" value="Flavin_OxRdtase_Frp"/>
</dbReference>
<keyword evidence="4 5" id="KW-0560">Oxidoreductase</keyword>
<dbReference type="InterPro" id="IPR000415">
    <property type="entry name" value="Nitroreductase-like"/>
</dbReference>
<dbReference type="EMBL" id="CP001779">
    <property type="protein sequence ID" value="ACZ01684.1"/>
    <property type="molecule type" value="Genomic_DNA"/>
</dbReference>
<gene>
    <name evidence="7" type="ordered locus">Smon_1230</name>
</gene>
<dbReference type="InterPro" id="IPR029479">
    <property type="entry name" value="Nitroreductase"/>
</dbReference>
<dbReference type="Pfam" id="PF00881">
    <property type="entry name" value="Nitroreductase"/>
    <property type="match status" value="1"/>
</dbReference>
<accession>D1AVC4</accession>
<dbReference type="KEGG" id="smf:Smon_1230"/>
<keyword evidence="2 5" id="KW-0285">Flavoprotein</keyword>
<evidence type="ECO:0000256" key="2">
    <source>
        <dbReference type="ARBA" id="ARBA00022630"/>
    </source>
</evidence>
<keyword evidence="3 5" id="KW-0288">FMN</keyword>
<proteinExistence type="inferred from homology"/>
<dbReference type="GO" id="GO:0016491">
    <property type="term" value="F:oxidoreductase activity"/>
    <property type="evidence" value="ECO:0007669"/>
    <property type="project" value="UniProtKB-UniRule"/>
</dbReference>
<evidence type="ECO:0000256" key="3">
    <source>
        <dbReference type="ARBA" id="ARBA00022643"/>
    </source>
</evidence>
<dbReference type="RefSeq" id="WP_012859231.1">
    <property type="nucleotide sequence ID" value="NC_013515.1"/>
</dbReference>
<keyword evidence="8" id="KW-1185">Reference proteome</keyword>
<evidence type="ECO:0000256" key="4">
    <source>
        <dbReference type="ARBA" id="ARBA00023002"/>
    </source>
</evidence>
<dbReference type="GeneID" id="29673205"/>
<protein>
    <submittedName>
        <fullName evidence="7">Nitroreductase</fullName>
    </submittedName>
</protein>
<dbReference type="STRING" id="519441.Smon_1230"/>
<evidence type="ECO:0000256" key="5">
    <source>
        <dbReference type="PIRNR" id="PIRNR005426"/>
    </source>
</evidence>
<evidence type="ECO:0000313" key="8">
    <source>
        <dbReference type="Proteomes" id="UP000002072"/>
    </source>
</evidence>
<dbReference type="SUPFAM" id="SSF55469">
    <property type="entry name" value="FMN-dependent nitroreductase-like"/>
    <property type="match status" value="1"/>
</dbReference>
<feature type="domain" description="Nitroreductase" evidence="6">
    <location>
        <begin position="8"/>
        <end position="165"/>
    </location>
</feature>
<keyword evidence="5" id="KW-0521">NADP</keyword>
<dbReference type="OrthoDB" id="9775805at2"/>
<evidence type="ECO:0000259" key="6">
    <source>
        <dbReference type="Pfam" id="PF00881"/>
    </source>
</evidence>
<name>D1AVC4_STRM9</name>
<dbReference type="HOGENOM" id="CLU_070764_0_3_0"/>
<evidence type="ECO:0000313" key="7">
    <source>
        <dbReference type="EMBL" id="ACZ01684.1"/>
    </source>
</evidence>
<evidence type="ECO:0000256" key="1">
    <source>
        <dbReference type="ARBA" id="ARBA00008366"/>
    </source>
</evidence>
<dbReference type="AlphaFoldDB" id="D1AVC4"/>
<dbReference type="Proteomes" id="UP000002072">
    <property type="component" value="Chromosome"/>
</dbReference>
<dbReference type="PANTHER" id="PTHR43425:SF2">
    <property type="entry name" value="OXYGEN-INSENSITIVE NADPH NITROREDUCTASE"/>
    <property type="match status" value="1"/>
</dbReference>
<dbReference type="PANTHER" id="PTHR43425">
    <property type="entry name" value="OXYGEN-INSENSITIVE NADPH NITROREDUCTASE"/>
    <property type="match status" value="1"/>
</dbReference>
<organism evidence="7 8">
    <name type="scientific">Streptobacillus moniliformis (strain ATCC 14647 / DSM 12112 / NCTC 10651 / 9901)</name>
    <dbReference type="NCBI Taxonomy" id="519441"/>
    <lineage>
        <taxon>Bacteria</taxon>
        <taxon>Fusobacteriati</taxon>
        <taxon>Fusobacteriota</taxon>
        <taxon>Fusobacteriia</taxon>
        <taxon>Fusobacteriales</taxon>
        <taxon>Leptotrichiaceae</taxon>
        <taxon>Streptobacillus</taxon>
    </lineage>
</organism>
<reference evidence="7 8" key="1">
    <citation type="journal article" date="2009" name="Stand. Genomic Sci.">
        <title>Complete genome sequence of Streptobacillus moniliformis type strain (9901T).</title>
        <authorList>
            <person name="Nolan M."/>
            <person name="Gronow S."/>
            <person name="Lapidus A."/>
            <person name="Ivanova N."/>
            <person name="Copeland A."/>
            <person name="Lucas S."/>
            <person name="Del Rio T.G."/>
            <person name="Chen F."/>
            <person name="Tice H."/>
            <person name="Pitluck S."/>
            <person name="Cheng J.F."/>
            <person name="Sims D."/>
            <person name="Meincke L."/>
            <person name="Bruce D."/>
            <person name="Goodwin L."/>
            <person name="Brettin T."/>
            <person name="Han C."/>
            <person name="Detter J.C."/>
            <person name="Ovchinikova G."/>
            <person name="Pati A."/>
            <person name="Mavromatis K."/>
            <person name="Mikhailova N."/>
            <person name="Chen A."/>
            <person name="Palaniappan K."/>
            <person name="Land M."/>
            <person name="Hauser L."/>
            <person name="Chang Y.J."/>
            <person name="Jeffries C.D."/>
            <person name="Rohde M."/>
            <person name="Sproer C."/>
            <person name="Goker M."/>
            <person name="Bristow J."/>
            <person name="Eisen J.A."/>
            <person name="Markowitz V."/>
            <person name="Hugenholtz P."/>
            <person name="Kyrpides N.C."/>
            <person name="Klenk H.P."/>
            <person name="Chain P."/>
        </authorList>
    </citation>
    <scope>NUCLEOTIDE SEQUENCE [LARGE SCALE GENOMIC DNA]</scope>
    <source>
        <strain evidence="8">ATCC 14647 / DSM 12112 / NCTC 10651 / 9901</strain>
    </source>
</reference>
<comment type="similarity">
    <text evidence="1 5">Belongs to the flavin oxidoreductase frp family.</text>
</comment>